<organism evidence="2 3">
    <name type="scientific">Plectosphaerella plurivora</name>
    <dbReference type="NCBI Taxonomy" id="936078"/>
    <lineage>
        <taxon>Eukaryota</taxon>
        <taxon>Fungi</taxon>
        <taxon>Dikarya</taxon>
        <taxon>Ascomycota</taxon>
        <taxon>Pezizomycotina</taxon>
        <taxon>Sordariomycetes</taxon>
        <taxon>Hypocreomycetidae</taxon>
        <taxon>Glomerellales</taxon>
        <taxon>Plectosphaerellaceae</taxon>
        <taxon>Plectosphaerella</taxon>
    </lineage>
</organism>
<evidence type="ECO:0000313" key="2">
    <source>
        <dbReference type="EMBL" id="KAH6695610.1"/>
    </source>
</evidence>
<dbReference type="Pfam" id="PF22917">
    <property type="entry name" value="PRISE"/>
    <property type="match status" value="1"/>
</dbReference>
<dbReference type="EMBL" id="JAGSXJ010000002">
    <property type="protein sequence ID" value="KAH6695610.1"/>
    <property type="molecule type" value="Genomic_DNA"/>
</dbReference>
<protein>
    <recommendedName>
        <fullName evidence="1">PRISE-like Rossmann-fold domain-containing protein</fullName>
    </recommendedName>
</protein>
<evidence type="ECO:0000259" key="1">
    <source>
        <dbReference type="Pfam" id="PF22917"/>
    </source>
</evidence>
<proteinExistence type="predicted"/>
<accession>A0A9P9ACN9</accession>
<comment type="caution">
    <text evidence="2">The sequence shown here is derived from an EMBL/GenBank/DDBJ whole genome shotgun (WGS) entry which is preliminary data.</text>
</comment>
<gene>
    <name evidence="2" type="ORF">F5X68DRAFT_198644</name>
</gene>
<dbReference type="InterPro" id="IPR055222">
    <property type="entry name" value="PRISE-like_Rossmann-fold"/>
</dbReference>
<evidence type="ECO:0000313" key="3">
    <source>
        <dbReference type="Proteomes" id="UP000770015"/>
    </source>
</evidence>
<name>A0A9P9ACN9_9PEZI</name>
<dbReference type="Gene3D" id="3.40.50.720">
    <property type="entry name" value="NAD(P)-binding Rossmann-like Domain"/>
    <property type="match status" value="1"/>
</dbReference>
<sequence>MSSQAYPLRRSGIYRNLPTFDPSIKNLTAVVCGATGISGFHAVRALLDSPDRWSTIYTVSRKPLSDAQLAFIPKDLHRRIKHVAVDFSASHESLADTLRDSIPSVDYLFYYTYIQPPLESGESAMDPAVAQKLVDANVPVLGAFLGALETAELAPKRFLLQTGGKNYGAHMGRARTPLVESDPQPRHLGPNFYYNLEDLVKSFCERHPGTGWNVIRPMGIVGSAESTWMNIFYSFGLYAAVQAHMGQPLKFGGDFASWLHETDHSTARLTGYLSEWAVLEDSCANEDFNAHDGGAISWERFFHELARWFGASGVVPPSEDDAEYRETLKLPGGEKAPLGYGPPVRMRATYKLAEWAERKEVQTAWEEIRKESKSLKPEAEIGPEVANGDYAYLSCGNVSMSKARRYGFSGFVDTLESVFEEYREMESFGLLPPMKVDAARPLV</sequence>
<dbReference type="SUPFAM" id="SSF51735">
    <property type="entry name" value="NAD(P)-binding Rossmann-fold domains"/>
    <property type="match status" value="1"/>
</dbReference>
<dbReference type="AlphaFoldDB" id="A0A9P9ACN9"/>
<dbReference type="OrthoDB" id="1731983at2759"/>
<dbReference type="CDD" id="cd08948">
    <property type="entry name" value="5beta-POR_like_SDR_a"/>
    <property type="match status" value="1"/>
</dbReference>
<feature type="domain" description="PRISE-like Rossmann-fold" evidence="1">
    <location>
        <begin position="29"/>
        <end position="320"/>
    </location>
</feature>
<dbReference type="Proteomes" id="UP000770015">
    <property type="component" value="Unassembled WGS sequence"/>
</dbReference>
<reference evidence="2" key="1">
    <citation type="journal article" date="2021" name="Nat. Commun.">
        <title>Genetic determinants of endophytism in the Arabidopsis root mycobiome.</title>
        <authorList>
            <person name="Mesny F."/>
            <person name="Miyauchi S."/>
            <person name="Thiergart T."/>
            <person name="Pickel B."/>
            <person name="Atanasova L."/>
            <person name="Karlsson M."/>
            <person name="Huettel B."/>
            <person name="Barry K.W."/>
            <person name="Haridas S."/>
            <person name="Chen C."/>
            <person name="Bauer D."/>
            <person name="Andreopoulos W."/>
            <person name="Pangilinan J."/>
            <person name="LaButti K."/>
            <person name="Riley R."/>
            <person name="Lipzen A."/>
            <person name="Clum A."/>
            <person name="Drula E."/>
            <person name="Henrissat B."/>
            <person name="Kohler A."/>
            <person name="Grigoriev I.V."/>
            <person name="Martin F.M."/>
            <person name="Hacquard S."/>
        </authorList>
    </citation>
    <scope>NUCLEOTIDE SEQUENCE</scope>
    <source>
        <strain evidence="2">MPI-SDFR-AT-0117</strain>
    </source>
</reference>
<keyword evidence="3" id="KW-1185">Reference proteome</keyword>
<dbReference type="PANTHER" id="PTHR32487:SF29">
    <property type="entry name" value="NAD-DEPENDENT EPIMERASE_DEHYDRATASE DOMAIN-CONTAINING PROTEIN"/>
    <property type="match status" value="1"/>
</dbReference>
<dbReference type="InterPro" id="IPR036291">
    <property type="entry name" value="NAD(P)-bd_dom_sf"/>
</dbReference>
<dbReference type="PANTHER" id="PTHR32487">
    <property type="entry name" value="3-OXO-DELTA(4,5)-STEROID 5-BETA-REDUCTASE"/>
    <property type="match status" value="1"/>
</dbReference>